<dbReference type="PANTHER" id="PTHR46577:SF1">
    <property type="entry name" value="HTH-TYPE TRANSCRIPTIONAL REGULATORY PROTEIN GABR"/>
    <property type="match status" value="1"/>
</dbReference>
<evidence type="ECO:0000259" key="6">
    <source>
        <dbReference type="PROSITE" id="PS50949"/>
    </source>
</evidence>
<dbReference type="SUPFAM" id="SSF46785">
    <property type="entry name" value="Winged helix' DNA-binding domain"/>
    <property type="match status" value="1"/>
</dbReference>
<dbReference type="PROSITE" id="PS50949">
    <property type="entry name" value="HTH_GNTR"/>
    <property type="match status" value="1"/>
</dbReference>
<dbReference type="Pfam" id="PF00155">
    <property type="entry name" value="Aminotran_1_2"/>
    <property type="match status" value="1"/>
</dbReference>
<dbReference type="InterPro" id="IPR036390">
    <property type="entry name" value="WH_DNA-bd_sf"/>
</dbReference>
<protein>
    <submittedName>
        <fullName evidence="7">Transcriptional regulator</fullName>
    </submittedName>
</protein>
<keyword evidence="5" id="KW-0804">Transcription</keyword>
<evidence type="ECO:0000256" key="1">
    <source>
        <dbReference type="ARBA" id="ARBA00005384"/>
    </source>
</evidence>
<dbReference type="SMART" id="SM00345">
    <property type="entry name" value="HTH_GNTR"/>
    <property type="match status" value="1"/>
</dbReference>
<comment type="caution">
    <text evidence="7">The sequence shown here is derived from an EMBL/GenBank/DDBJ whole genome shotgun (WGS) entry which is preliminary data.</text>
</comment>
<dbReference type="InterPro" id="IPR000524">
    <property type="entry name" value="Tscrpt_reg_HTH_GntR"/>
</dbReference>
<reference evidence="7 8" key="1">
    <citation type="submission" date="2007-11" db="EMBL/GenBank/DDBJ databases">
        <authorList>
            <person name="Wagner-Dobler I."/>
            <person name="Ferriera S."/>
            <person name="Johnson J."/>
            <person name="Kravitz S."/>
            <person name="Beeson K."/>
            <person name="Sutton G."/>
            <person name="Rogers Y.-H."/>
            <person name="Friedman R."/>
            <person name="Frazier M."/>
            <person name="Venter J.C."/>
        </authorList>
    </citation>
    <scope>NUCLEOTIDE SEQUENCE [LARGE SCALE GENOMIC DNA]</scope>
    <source>
        <strain evidence="7 8">HEL-45</strain>
    </source>
</reference>
<accession>A0ABM9X9N4</accession>
<feature type="domain" description="HTH gntR-type" evidence="6">
    <location>
        <begin position="21"/>
        <end position="89"/>
    </location>
</feature>
<dbReference type="CDD" id="cd00609">
    <property type="entry name" value="AAT_like"/>
    <property type="match status" value="1"/>
</dbReference>
<dbReference type="InterPro" id="IPR036388">
    <property type="entry name" value="WH-like_DNA-bd_sf"/>
</dbReference>
<dbReference type="SUPFAM" id="SSF53383">
    <property type="entry name" value="PLP-dependent transferases"/>
    <property type="match status" value="1"/>
</dbReference>
<dbReference type="InterPro" id="IPR051446">
    <property type="entry name" value="HTH_trans_reg/aminotransferase"/>
</dbReference>
<keyword evidence="4" id="KW-0238">DNA-binding</keyword>
<dbReference type="CDD" id="cd07377">
    <property type="entry name" value="WHTH_GntR"/>
    <property type="match status" value="1"/>
</dbReference>
<keyword evidence="8" id="KW-1185">Reference proteome</keyword>
<evidence type="ECO:0000256" key="3">
    <source>
        <dbReference type="ARBA" id="ARBA00023015"/>
    </source>
</evidence>
<evidence type="ECO:0000256" key="4">
    <source>
        <dbReference type="ARBA" id="ARBA00023125"/>
    </source>
</evidence>
<dbReference type="PANTHER" id="PTHR46577">
    <property type="entry name" value="HTH-TYPE TRANSCRIPTIONAL REGULATORY PROTEIN GABR"/>
    <property type="match status" value="1"/>
</dbReference>
<dbReference type="InterPro" id="IPR015421">
    <property type="entry name" value="PyrdxlP-dep_Trfase_major"/>
</dbReference>
<dbReference type="InterPro" id="IPR015424">
    <property type="entry name" value="PyrdxlP-dep_Trfase"/>
</dbReference>
<proteinExistence type="inferred from homology"/>
<name>A0ABM9X9N4_9RHOB</name>
<sequence>MIVVIIPIMTKWRPDPGSLTRPAYRSLVQAIETAIQHGALKPGDRMPTQRQMAFDLSLSVQTVSRAYDKLVEAGKIVGEVGRGTFVRAASDDISMPFVSRKAAGRLLDMSILKPVLDHAHEEAMQKTLRALARSLPRAVMGDFRQDLRTGDGSSSVRRWLSLCGLDLDGMAVIPTNGSTSAMTIAIMTAAQPGDLIVSEDIGHHTLRPLARFLGIRLQGVTVDAGGICPEALERVCAKEPVKAVYLIPNGANPLAFTMTESRRAAVIEVARRHDVLIIENQSWGPLQDAPPPPMAMMAPERVLYFTSLTKCLMPGLRVGYLVVPDHLSASAGNRHMATNWMATNLMTEIASHWIEDGTANTLLNRQQLALRDRADFAANVFRGLDMRTSPNGLHLWLPCSDIYEEAALVKSLHENGIAVASGASFAIGPPDRHPGLRLAIGGQSFPEFARGIRMIDANLRNRARRAGL</sequence>
<evidence type="ECO:0000256" key="5">
    <source>
        <dbReference type="ARBA" id="ARBA00023163"/>
    </source>
</evidence>
<comment type="similarity">
    <text evidence="1">In the C-terminal section; belongs to the class-I pyridoxal-phosphate-dependent aminotransferase family.</text>
</comment>
<evidence type="ECO:0000313" key="8">
    <source>
        <dbReference type="Proteomes" id="UP000003257"/>
    </source>
</evidence>
<dbReference type="Gene3D" id="3.40.640.10">
    <property type="entry name" value="Type I PLP-dependent aspartate aminotransferase-like (Major domain)"/>
    <property type="match status" value="1"/>
</dbReference>
<keyword evidence="3" id="KW-0805">Transcription regulation</keyword>
<organism evidence="7 8">
    <name type="scientific">Sulfitobacter indolifex HEL-45</name>
    <dbReference type="NCBI Taxonomy" id="391624"/>
    <lineage>
        <taxon>Bacteria</taxon>
        <taxon>Pseudomonadati</taxon>
        <taxon>Pseudomonadota</taxon>
        <taxon>Alphaproteobacteria</taxon>
        <taxon>Rhodobacterales</taxon>
        <taxon>Roseobacteraceae</taxon>
        <taxon>Sulfitobacter</taxon>
    </lineage>
</organism>
<evidence type="ECO:0000313" key="7">
    <source>
        <dbReference type="EMBL" id="EDQ06218.1"/>
    </source>
</evidence>
<gene>
    <name evidence="7" type="ORF">OIHEL45_05370</name>
</gene>
<evidence type="ECO:0000256" key="2">
    <source>
        <dbReference type="ARBA" id="ARBA00022898"/>
    </source>
</evidence>
<dbReference type="InterPro" id="IPR004839">
    <property type="entry name" value="Aminotransferase_I/II_large"/>
</dbReference>
<dbReference type="EMBL" id="ABID01000001">
    <property type="protein sequence ID" value="EDQ06218.1"/>
    <property type="molecule type" value="Genomic_DNA"/>
</dbReference>
<keyword evidence="2" id="KW-0663">Pyridoxal phosphate</keyword>
<dbReference type="Gene3D" id="1.10.10.10">
    <property type="entry name" value="Winged helix-like DNA-binding domain superfamily/Winged helix DNA-binding domain"/>
    <property type="match status" value="1"/>
</dbReference>
<dbReference type="Pfam" id="PF00392">
    <property type="entry name" value="GntR"/>
    <property type="match status" value="1"/>
</dbReference>
<dbReference type="Proteomes" id="UP000003257">
    <property type="component" value="Unassembled WGS sequence"/>
</dbReference>